<dbReference type="AlphaFoldDB" id="A0A4Y9ZQ47"/>
<reference evidence="2 3" key="1">
    <citation type="submission" date="2019-02" db="EMBL/GenBank/DDBJ databases">
        <title>Genome sequencing of the rare red list fungi Hericium alpestre (H. flagellum).</title>
        <authorList>
            <person name="Buettner E."/>
            <person name="Kellner H."/>
        </authorList>
    </citation>
    <scope>NUCLEOTIDE SEQUENCE [LARGE SCALE GENOMIC DNA]</scope>
    <source>
        <strain evidence="2 3">DSM 108284</strain>
    </source>
</reference>
<dbReference type="Proteomes" id="UP000298061">
    <property type="component" value="Unassembled WGS sequence"/>
</dbReference>
<dbReference type="EMBL" id="SFCI01001057">
    <property type="protein sequence ID" value="TFY76902.1"/>
    <property type="molecule type" value="Genomic_DNA"/>
</dbReference>
<proteinExistence type="predicted"/>
<keyword evidence="1" id="KW-0812">Transmembrane</keyword>
<keyword evidence="3" id="KW-1185">Reference proteome</keyword>
<gene>
    <name evidence="2" type="ORF">EWM64_g7111</name>
</gene>
<evidence type="ECO:0000313" key="3">
    <source>
        <dbReference type="Proteomes" id="UP000298061"/>
    </source>
</evidence>
<keyword evidence="1" id="KW-1133">Transmembrane helix</keyword>
<comment type="caution">
    <text evidence="2">The sequence shown here is derived from an EMBL/GenBank/DDBJ whole genome shotgun (WGS) entry which is preliminary data.</text>
</comment>
<protein>
    <submittedName>
        <fullName evidence="2">Uncharacterized protein</fullName>
    </submittedName>
</protein>
<keyword evidence="1" id="KW-0472">Membrane</keyword>
<organism evidence="2 3">
    <name type="scientific">Hericium alpestre</name>
    <dbReference type="NCBI Taxonomy" id="135208"/>
    <lineage>
        <taxon>Eukaryota</taxon>
        <taxon>Fungi</taxon>
        <taxon>Dikarya</taxon>
        <taxon>Basidiomycota</taxon>
        <taxon>Agaricomycotina</taxon>
        <taxon>Agaricomycetes</taxon>
        <taxon>Russulales</taxon>
        <taxon>Hericiaceae</taxon>
        <taxon>Hericium</taxon>
    </lineage>
</organism>
<accession>A0A4Y9ZQ47</accession>
<name>A0A4Y9ZQ47_9AGAM</name>
<sequence length="129" mass="14059">MDGILPATAATASALPMANTTSRVTTIIVSILCGVLASCLLVAAVLLVLRCRTDNPPPSIRIRRRRCSSAFEPNEWRDVYKEDSESVPPLNFLAMDSVASLNEPPPTYTNVVSFKERHATTDAWHGSFV</sequence>
<evidence type="ECO:0000256" key="1">
    <source>
        <dbReference type="SAM" id="Phobius"/>
    </source>
</evidence>
<evidence type="ECO:0000313" key="2">
    <source>
        <dbReference type="EMBL" id="TFY76902.1"/>
    </source>
</evidence>
<feature type="transmembrane region" description="Helical" evidence="1">
    <location>
        <begin position="24"/>
        <end position="49"/>
    </location>
</feature>